<feature type="domain" description="SWIM-type" evidence="6">
    <location>
        <begin position="598"/>
        <end position="630"/>
    </location>
</feature>
<protein>
    <recommendedName>
        <fullName evidence="6">SWIM-type domain-containing protein</fullName>
    </recommendedName>
</protein>
<comment type="caution">
    <text evidence="7">The sequence shown here is derived from an EMBL/GenBank/DDBJ whole genome shotgun (WGS) entry which is preliminary data.</text>
</comment>
<feature type="region of interest" description="Disordered" evidence="5">
    <location>
        <begin position="677"/>
        <end position="737"/>
    </location>
</feature>
<dbReference type="InterPro" id="IPR007527">
    <property type="entry name" value="Znf_SWIM"/>
</dbReference>
<keyword evidence="1" id="KW-0479">Metal-binding</keyword>
<evidence type="ECO:0000313" key="8">
    <source>
        <dbReference type="Proteomes" id="UP000235145"/>
    </source>
</evidence>
<dbReference type="PANTHER" id="PTHR31973">
    <property type="entry name" value="POLYPROTEIN, PUTATIVE-RELATED"/>
    <property type="match status" value="1"/>
</dbReference>
<dbReference type="Pfam" id="PF04434">
    <property type="entry name" value="SWIM"/>
    <property type="match status" value="1"/>
</dbReference>
<keyword evidence="2 4" id="KW-0863">Zinc-finger</keyword>
<evidence type="ECO:0000256" key="2">
    <source>
        <dbReference type="ARBA" id="ARBA00022771"/>
    </source>
</evidence>
<dbReference type="Pfam" id="PF03108">
    <property type="entry name" value="DBD_Tnp_Mut"/>
    <property type="match status" value="1"/>
</dbReference>
<dbReference type="GO" id="GO:0008270">
    <property type="term" value="F:zinc ion binding"/>
    <property type="evidence" value="ECO:0007669"/>
    <property type="project" value="UniProtKB-KW"/>
</dbReference>
<keyword evidence="3" id="KW-0862">Zinc</keyword>
<organism evidence="7 8">
    <name type="scientific">Lactuca sativa</name>
    <name type="common">Garden lettuce</name>
    <dbReference type="NCBI Taxonomy" id="4236"/>
    <lineage>
        <taxon>Eukaryota</taxon>
        <taxon>Viridiplantae</taxon>
        <taxon>Streptophyta</taxon>
        <taxon>Embryophyta</taxon>
        <taxon>Tracheophyta</taxon>
        <taxon>Spermatophyta</taxon>
        <taxon>Magnoliopsida</taxon>
        <taxon>eudicotyledons</taxon>
        <taxon>Gunneridae</taxon>
        <taxon>Pentapetalae</taxon>
        <taxon>asterids</taxon>
        <taxon>campanulids</taxon>
        <taxon>Asterales</taxon>
        <taxon>Asteraceae</taxon>
        <taxon>Cichorioideae</taxon>
        <taxon>Cichorieae</taxon>
        <taxon>Lactucinae</taxon>
        <taxon>Lactuca</taxon>
    </lineage>
</organism>
<evidence type="ECO:0000256" key="4">
    <source>
        <dbReference type="PROSITE-ProRule" id="PRU00325"/>
    </source>
</evidence>
<dbReference type="Pfam" id="PF10551">
    <property type="entry name" value="MULE"/>
    <property type="match status" value="1"/>
</dbReference>
<dbReference type="Proteomes" id="UP000235145">
    <property type="component" value="Unassembled WGS sequence"/>
</dbReference>
<proteinExistence type="predicted"/>
<dbReference type="EMBL" id="NBSK02000002">
    <property type="protein sequence ID" value="KAJ0221356.1"/>
    <property type="molecule type" value="Genomic_DNA"/>
</dbReference>
<name>A0A9R1WA17_LACSA</name>
<feature type="compositionally biased region" description="Basic residues" evidence="5">
    <location>
        <begin position="681"/>
        <end position="690"/>
    </location>
</feature>
<reference evidence="7 8" key="1">
    <citation type="journal article" date="2017" name="Nat. Commun.">
        <title>Genome assembly with in vitro proximity ligation data and whole-genome triplication in lettuce.</title>
        <authorList>
            <person name="Reyes-Chin-Wo S."/>
            <person name="Wang Z."/>
            <person name="Yang X."/>
            <person name="Kozik A."/>
            <person name="Arikit S."/>
            <person name="Song C."/>
            <person name="Xia L."/>
            <person name="Froenicke L."/>
            <person name="Lavelle D.O."/>
            <person name="Truco M.J."/>
            <person name="Xia R."/>
            <person name="Zhu S."/>
            <person name="Xu C."/>
            <person name="Xu H."/>
            <person name="Xu X."/>
            <person name="Cox K."/>
            <person name="Korf I."/>
            <person name="Meyers B.C."/>
            <person name="Michelmore R.W."/>
        </authorList>
    </citation>
    <scope>NUCLEOTIDE SEQUENCE [LARGE SCALE GENOMIC DNA]</scope>
    <source>
        <strain evidence="8">cv. Salinas</strain>
        <tissue evidence="7">Seedlings</tissue>
    </source>
</reference>
<dbReference type="PROSITE" id="PS50966">
    <property type="entry name" value="ZF_SWIM"/>
    <property type="match status" value="1"/>
</dbReference>
<evidence type="ECO:0000256" key="5">
    <source>
        <dbReference type="SAM" id="MobiDB-lite"/>
    </source>
</evidence>
<evidence type="ECO:0000256" key="3">
    <source>
        <dbReference type="ARBA" id="ARBA00022833"/>
    </source>
</evidence>
<dbReference type="InterPro" id="IPR004332">
    <property type="entry name" value="Transposase_MuDR"/>
</dbReference>
<dbReference type="InterPro" id="IPR018289">
    <property type="entry name" value="MULE_transposase_dom"/>
</dbReference>
<dbReference type="InterPro" id="IPR006564">
    <property type="entry name" value="Znf_PMZ"/>
</dbReference>
<evidence type="ECO:0000256" key="1">
    <source>
        <dbReference type="ARBA" id="ARBA00022723"/>
    </source>
</evidence>
<dbReference type="SMART" id="SM00575">
    <property type="entry name" value="ZnF_PMZ"/>
    <property type="match status" value="1"/>
</dbReference>
<accession>A0A9R1WA17</accession>
<evidence type="ECO:0000313" key="7">
    <source>
        <dbReference type="EMBL" id="KAJ0221356.1"/>
    </source>
</evidence>
<sequence length="737" mass="85478">MFVSQVISKFKFKLKYGGFFRLARNSCRQVYCLRSTKSLHIDTCSYGLNHLVEEVKKHYPSQSDIVLSIVFVDKHTKEQCFIELDNDESFMAMLSMYNEEKEVTIYATSEKFRYNPKSVGCEDQVIDESDDGNETDSICPSQESYHSLHSSDNEYDLLNYGETYAYSKTNPFIKVNSKFPSVVVFRRALNHYALTNEFEYVIEKSDLTRLTACCGDKKCKWIIHASLTQDGVTFEVSMKFEKYYICRHCYYVRITICFYAILQVKKFVDTHSCTRSNKGGNKHATQGWIAHVVTDKLKSEGDVSPAELKKWLMHTYNVEVPYMRVFRGREQVYTDMYGKWDDSYVNIYDFKNELEKRNPGTCSKGFLAGCHPYIGLDACHLKGKFNGVLTAATSIDDNNGMFPVAYGVLESENIKSWTWFLKSLEKAIGTPNGLVISSDTQKGLEVAITEVYPNIDHRECIRHLCSNFKKHFRGDFYMRKLWNAANTYSISKHDRLLNEIATIRRDAISYLNQNHRKIWSRSKFCTLAKCDYITNNISETFNSWVGDIRYKPVLDLLDAIREKVMERFDKKKSKNLGEFQVCRSSDNKAEVNYKGNRWDVILDEKKCSCRKWQVTGLPCVHAAAFIAFTREPSWEKYVDTYFTVDKFKEAYALEIGPMPGKDQWVHIDTVDKIYPPIIKRPPGRPKKNRIVSHDESKKRHRCPRCGMYGHHQKTCKNPAHQGFDEASSSNRKEPKKS</sequence>
<dbReference type="AlphaFoldDB" id="A0A9R1WA17"/>
<dbReference type="PANTHER" id="PTHR31973:SF188">
    <property type="entry name" value="POLYPROTEIN, PUTATIVE-RELATED"/>
    <property type="match status" value="1"/>
</dbReference>
<evidence type="ECO:0000259" key="6">
    <source>
        <dbReference type="PROSITE" id="PS50966"/>
    </source>
</evidence>
<gene>
    <name evidence="7" type="ORF">LSAT_V11C200057250</name>
</gene>
<keyword evidence="8" id="KW-1185">Reference proteome</keyword>